<reference evidence="6" key="1">
    <citation type="journal article" date="2019" name="Int. J. Syst. Evol. Microbiol.">
        <title>The Global Catalogue of Microorganisms (GCM) 10K type strain sequencing project: providing services to taxonomists for standard genome sequencing and annotation.</title>
        <authorList>
            <consortium name="The Broad Institute Genomics Platform"/>
            <consortium name="The Broad Institute Genome Sequencing Center for Infectious Disease"/>
            <person name="Wu L."/>
            <person name="Ma J."/>
        </authorList>
    </citation>
    <scope>NUCLEOTIDE SEQUENCE [LARGE SCALE GENOMIC DNA]</scope>
    <source>
        <strain evidence="6">CGMCC 1.16026</strain>
    </source>
</reference>
<keyword evidence="6" id="KW-1185">Reference proteome</keyword>
<evidence type="ECO:0000256" key="2">
    <source>
        <dbReference type="ARBA" id="ARBA00023125"/>
    </source>
</evidence>
<name>A0ABW1Z9F3_9BACT</name>
<comment type="caution">
    <text evidence="5">The sequence shown here is derived from an EMBL/GenBank/DDBJ whole genome shotgun (WGS) entry which is preliminary data.</text>
</comment>
<dbReference type="Proteomes" id="UP001596391">
    <property type="component" value="Unassembled WGS sequence"/>
</dbReference>
<keyword evidence="1" id="KW-0805">Transcription regulation</keyword>
<dbReference type="Gene3D" id="1.10.10.10">
    <property type="entry name" value="Winged helix-like DNA-binding domain superfamily/Winged helix DNA-binding domain"/>
    <property type="match status" value="1"/>
</dbReference>
<evidence type="ECO:0000256" key="3">
    <source>
        <dbReference type="ARBA" id="ARBA00023163"/>
    </source>
</evidence>
<evidence type="ECO:0000259" key="4">
    <source>
        <dbReference type="PROSITE" id="PS51118"/>
    </source>
</evidence>
<dbReference type="InterPro" id="IPR036388">
    <property type="entry name" value="WH-like_DNA-bd_sf"/>
</dbReference>
<organism evidence="5 6">
    <name type="scientific">Granulicella cerasi</name>
    <dbReference type="NCBI Taxonomy" id="741063"/>
    <lineage>
        <taxon>Bacteria</taxon>
        <taxon>Pseudomonadati</taxon>
        <taxon>Acidobacteriota</taxon>
        <taxon>Terriglobia</taxon>
        <taxon>Terriglobales</taxon>
        <taxon>Acidobacteriaceae</taxon>
        <taxon>Granulicella</taxon>
    </lineage>
</organism>
<dbReference type="PROSITE" id="PS51118">
    <property type="entry name" value="HTH_HXLR"/>
    <property type="match status" value="1"/>
</dbReference>
<dbReference type="RefSeq" id="WP_263371888.1">
    <property type="nucleotide sequence ID" value="NZ_JAGSYD010000003.1"/>
</dbReference>
<keyword evidence="2" id="KW-0238">DNA-binding</keyword>
<dbReference type="EMBL" id="JBHSWI010000001">
    <property type="protein sequence ID" value="MFC6645523.1"/>
    <property type="molecule type" value="Genomic_DNA"/>
</dbReference>
<dbReference type="SUPFAM" id="SSF46785">
    <property type="entry name" value="Winged helix' DNA-binding domain"/>
    <property type="match status" value="1"/>
</dbReference>
<sequence>MASVTSFPTRPKNSERTAAYVRRAQLMSDILLQGKWRIQILCALREGPVRIGQLGRMIPGASKKVLSQNLRSLEADGIVTRTDMSDLILHVEYALNEDVRELVCDVLDLLSETGAKYLDAQKQGYSPRLR</sequence>
<feature type="domain" description="HTH hxlR-type" evidence="4">
    <location>
        <begin position="23"/>
        <end position="122"/>
    </location>
</feature>
<dbReference type="CDD" id="cd00090">
    <property type="entry name" value="HTH_ARSR"/>
    <property type="match status" value="1"/>
</dbReference>
<gene>
    <name evidence="5" type="ORF">ACFQBQ_07975</name>
</gene>
<dbReference type="Pfam" id="PF01638">
    <property type="entry name" value="HxlR"/>
    <property type="match status" value="1"/>
</dbReference>
<evidence type="ECO:0000313" key="5">
    <source>
        <dbReference type="EMBL" id="MFC6645523.1"/>
    </source>
</evidence>
<keyword evidence="3" id="KW-0804">Transcription</keyword>
<dbReference type="InterPro" id="IPR002577">
    <property type="entry name" value="HTH_HxlR"/>
</dbReference>
<protein>
    <submittedName>
        <fullName evidence="5">Winged helix-turn-helix transcriptional regulator</fullName>
    </submittedName>
</protein>
<evidence type="ECO:0000313" key="6">
    <source>
        <dbReference type="Proteomes" id="UP001596391"/>
    </source>
</evidence>
<accession>A0ABW1Z9F3</accession>
<proteinExistence type="predicted"/>
<dbReference type="InterPro" id="IPR036390">
    <property type="entry name" value="WH_DNA-bd_sf"/>
</dbReference>
<evidence type="ECO:0000256" key="1">
    <source>
        <dbReference type="ARBA" id="ARBA00023015"/>
    </source>
</evidence>
<dbReference type="PANTHER" id="PTHR33204">
    <property type="entry name" value="TRANSCRIPTIONAL REGULATOR, MARR FAMILY"/>
    <property type="match status" value="1"/>
</dbReference>
<dbReference type="InterPro" id="IPR011991">
    <property type="entry name" value="ArsR-like_HTH"/>
</dbReference>